<sequence>MGSDKSEESARSATTAALIDKHPLGTKIANSRLPRHGTFYVALGIGFVALLVGLWLDPDYAVLIAANITFAVYLGLVALMLPVLDADFLRSRADDADTPTGLIFIVVIAIVVLCSGSLFMALNARGGPAVQGVIFSVISVLLGWFVIHTMAALHYAYEYYVSDSAVPTNTTNDAVGGLDFPEGDAPDGAAFLYFAYVIGTAFAVSDVRVTSNKMRRIVLIHSTFTYFFNTVLLAATINVVLAMGGA</sequence>
<evidence type="ECO:0000313" key="2">
    <source>
        <dbReference type="EMBL" id="WDR03104.1"/>
    </source>
</evidence>
<feature type="transmembrane region" description="Helical" evidence="1">
    <location>
        <begin position="63"/>
        <end position="81"/>
    </location>
</feature>
<feature type="transmembrane region" description="Helical" evidence="1">
    <location>
        <begin position="101"/>
        <end position="122"/>
    </location>
</feature>
<feature type="transmembrane region" description="Helical" evidence="1">
    <location>
        <begin position="134"/>
        <end position="157"/>
    </location>
</feature>
<keyword evidence="1" id="KW-0812">Transmembrane</keyword>
<name>A0ABY7YP61_9HYPH</name>
<reference evidence="2 3" key="1">
    <citation type="submission" date="2023-02" db="EMBL/GenBank/DDBJ databases">
        <title>Devosia algicola sp. nov., isolated from the phycosphere of marine algae.</title>
        <authorList>
            <person name="Kim J.M."/>
            <person name="Lee J.K."/>
            <person name="Choi B.J."/>
            <person name="Bayburt H."/>
            <person name="Jeon C.O."/>
        </authorList>
    </citation>
    <scope>NUCLEOTIDE SEQUENCE [LARGE SCALE GENOMIC DNA]</scope>
    <source>
        <strain evidence="2 3">G20-9</strain>
    </source>
</reference>
<keyword evidence="1" id="KW-1133">Transmembrane helix</keyword>
<dbReference type="Pfam" id="PF07077">
    <property type="entry name" value="DUF1345"/>
    <property type="match status" value="1"/>
</dbReference>
<protein>
    <submittedName>
        <fullName evidence="2">DUF1345 domain-containing protein</fullName>
    </submittedName>
</protein>
<feature type="transmembrane region" description="Helical" evidence="1">
    <location>
        <begin position="188"/>
        <end position="205"/>
    </location>
</feature>
<dbReference type="InterPro" id="IPR009781">
    <property type="entry name" value="DUF1345"/>
</dbReference>
<dbReference type="Proteomes" id="UP001220530">
    <property type="component" value="Chromosome"/>
</dbReference>
<keyword evidence="1" id="KW-0472">Membrane</keyword>
<feature type="transmembrane region" description="Helical" evidence="1">
    <location>
        <begin position="217"/>
        <end position="243"/>
    </location>
</feature>
<evidence type="ECO:0000256" key="1">
    <source>
        <dbReference type="SAM" id="Phobius"/>
    </source>
</evidence>
<proteinExistence type="predicted"/>
<dbReference type="EMBL" id="CP118246">
    <property type="protein sequence ID" value="WDR03104.1"/>
    <property type="molecule type" value="Genomic_DNA"/>
</dbReference>
<gene>
    <name evidence="2" type="ORF">PSQ19_02575</name>
</gene>
<organism evidence="2 3">
    <name type="scientific">Devosia algicola</name>
    <dbReference type="NCBI Taxonomy" id="3026418"/>
    <lineage>
        <taxon>Bacteria</taxon>
        <taxon>Pseudomonadati</taxon>
        <taxon>Pseudomonadota</taxon>
        <taxon>Alphaproteobacteria</taxon>
        <taxon>Hyphomicrobiales</taxon>
        <taxon>Devosiaceae</taxon>
        <taxon>Devosia</taxon>
    </lineage>
</organism>
<keyword evidence="3" id="KW-1185">Reference proteome</keyword>
<feature type="transmembrane region" description="Helical" evidence="1">
    <location>
        <begin position="37"/>
        <end position="56"/>
    </location>
</feature>
<accession>A0ABY7YP61</accession>
<dbReference type="RefSeq" id="WP_282219506.1">
    <property type="nucleotide sequence ID" value="NZ_CP118246.1"/>
</dbReference>
<evidence type="ECO:0000313" key="3">
    <source>
        <dbReference type="Proteomes" id="UP001220530"/>
    </source>
</evidence>